<evidence type="ECO:0000256" key="2">
    <source>
        <dbReference type="ARBA" id="ARBA00022801"/>
    </source>
</evidence>
<feature type="domain" description="AB hydrolase-1" evidence="3">
    <location>
        <begin position="23"/>
        <end position="261"/>
    </location>
</feature>
<keyword evidence="2 4" id="KW-0378">Hydrolase</keyword>
<keyword evidence="5" id="KW-1185">Reference proteome</keyword>
<dbReference type="SUPFAM" id="SSF53474">
    <property type="entry name" value="alpha/beta-Hydrolases"/>
    <property type="match status" value="1"/>
</dbReference>
<dbReference type="InterPro" id="IPR000073">
    <property type="entry name" value="AB_hydrolase_1"/>
</dbReference>
<accession>A0ABW8VPI6</accession>
<evidence type="ECO:0000256" key="1">
    <source>
        <dbReference type="ARBA" id="ARBA00010088"/>
    </source>
</evidence>
<dbReference type="GO" id="GO:0016787">
    <property type="term" value="F:hydrolase activity"/>
    <property type="evidence" value="ECO:0007669"/>
    <property type="project" value="UniProtKB-KW"/>
</dbReference>
<dbReference type="InterPro" id="IPR029058">
    <property type="entry name" value="AB_hydrolase_fold"/>
</dbReference>
<proteinExistence type="inferred from homology"/>
<dbReference type="Pfam" id="PF00561">
    <property type="entry name" value="Abhydrolase_1"/>
    <property type="match status" value="1"/>
</dbReference>
<dbReference type="InterPro" id="IPR050266">
    <property type="entry name" value="AB_hydrolase_sf"/>
</dbReference>
<dbReference type="PANTHER" id="PTHR43798">
    <property type="entry name" value="MONOACYLGLYCEROL LIPASE"/>
    <property type="match status" value="1"/>
</dbReference>
<evidence type="ECO:0000313" key="4">
    <source>
        <dbReference type="EMBL" id="MFL8937295.1"/>
    </source>
</evidence>
<comment type="similarity">
    <text evidence="1">Belongs to the peptidase S33 family.</text>
</comment>
<evidence type="ECO:0000313" key="5">
    <source>
        <dbReference type="Proteomes" id="UP001628668"/>
    </source>
</evidence>
<protein>
    <submittedName>
        <fullName evidence="4">Alpha/beta fold hydrolase</fullName>
    </submittedName>
</protein>
<dbReference type="PRINTS" id="PR00793">
    <property type="entry name" value="PROAMNOPTASE"/>
</dbReference>
<evidence type="ECO:0000259" key="3">
    <source>
        <dbReference type="Pfam" id="PF00561"/>
    </source>
</evidence>
<dbReference type="EMBL" id="JBJOSA010000007">
    <property type="protein sequence ID" value="MFL8937295.1"/>
    <property type="molecule type" value="Genomic_DNA"/>
</dbReference>
<dbReference type="Proteomes" id="UP001628668">
    <property type="component" value="Unassembled WGS sequence"/>
</dbReference>
<sequence length="283" mass="31641">MVNKHMTLNGKSIYVKSFGNGDPIVFLHGGPGGSHEFFLPFAERLAADHTVILYDQAGCGMSGAVEGDRYSIQDEVGNLEALRQELGLERMHLFGESWGSMLALSYAAIHPSHVEKIMLTAAIGLTNETYAAFKTELLQKLDTFKKLRFMVNGMLHTIGINRTKQILNLLDPYYVYSQETLKKKKHFPYNDVVQSKISKDIEASYNLLPHVKTLSSIPILIAQGSHDILTPLHMEPFFKDHLPHVEIVEVGESGHWTILEQPGEMASVASFFFMNSGESFSIK</sequence>
<gene>
    <name evidence="4" type="ORF">ACKA06_10895</name>
</gene>
<comment type="caution">
    <text evidence="4">The sequence shown here is derived from an EMBL/GenBank/DDBJ whole genome shotgun (WGS) entry which is preliminary data.</text>
</comment>
<dbReference type="Gene3D" id="3.40.50.1820">
    <property type="entry name" value="alpha/beta hydrolase"/>
    <property type="match status" value="1"/>
</dbReference>
<name>A0ABW8VPI6_9BACI</name>
<organism evidence="4 5">
    <name type="scientific">Rossellomorea oryzaecorticis</name>
    <dbReference type="NCBI Taxonomy" id="1396505"/>
    <lineage>
        <taxon>Bacteria</taxon>
        <taxon>Bacillati</taxon>
        <taxon>Bacillota</taxon>
        <taxon>Bacilli</taxon>
        <taxon>Bacillales</taxon>
        <taxon>Bacillaceae</taxon>
        <taxon>Rossellomorea</taxon>
    </lineage>
</organism>
<dbReference type="RefSeq" id="WP_052011275.1">
    <property type="nucleotide sequence ID" value="NZ_JBJOSA010000007.1"/>
</dbReference>
<dbReference type="PANTHER" id="PTHR43798:SF33">
    <property type="entry name" value="HYDROLASE, PUTATIVE (AFU_ORTHOLOGUE AFUA_2G14860)-RELATED"/>
    <property type="match status" value="1"/>
</dbReference>
<dbReference type="InterPro" id="IPR002410">
    <property type="entry name" value="Peptidase_S33"/>
</dbReference>
<dbReference type="PRINTS" id="PR00111">
    <property type="entry name" value="ABHYDROLASE"/>
</dbReference>
<reference evidence="4 5" key="1">
    <citation type="submission" date="2024-12" db="EMBL/GenBank/DDBJ databases">
        <authorList>
            <person name="Li X."/>
            <person name="Zhang D."/>
        </authorList>
    </citation>
    <scope>NUCLEOTIDE SEQUENCE [LARGE SCALE GENOMIC DNA]</scope>
    <source>
        <strain evidence="4 5">JCM19602</strain>
    </source>
</reference>